<keyword evidence="9" id="KW-0808">Transferase</keyword>
<keyword evidence="9" id="KW-0012">Acyltransferase</keyword>
<dbReference type="RefSeq" id="WP_006991497.1">
    <property type="nucleotide sequence ID" value="NZ_BAEP01000022.1"/>
</dbReference>
<feature type="transmembrane region" description="Helical" evidence="7">
    <location>
        <begin position="91"/>
        <end position="108"/>
    </location>
</feature>
<dbReference type="AlphaFoldDB" id="K6YHB8"/>
<evidence type="ECO:0000256" key="7">
    <source>
        <dbReference type="SAM" id="Phobius"/>
    </source>
</evidence>
<dbReference type="GO" id="GO:0005886">
    <property type="term" value="C:plasma membrane"/>
    <property type="evidence" value="ECO:0007669"/>
    <property type="project" value="UniProtKB-SubCell"/>
</dbReference>
<name>K6YHB8_9ALTE</name>
<evidence type="ECO:0000313" key="10">
    <source>
        <dbReference type="Proteomes" id="UP000006263"/>
    </source>
</evidence>
<dbReference type="Pfam" id="PF01757">
    <property type="entry name" value="Acyl_transf_3"/>
    <property type="match status" value="1"/>
</dbReference>
<keyword evidence="6 7" id="KW-0472">Membrane</keyword>
<gene>
    <name evidence="9" type="ORF">GMES_1047</name>
</gene>
<dbReference type="GO" id="GO:0016413">
    <property type="term" value="F:O-acetyltransferase activity"/>
    <property type="evidence" value="ECO:0007669"/>
    <property type="project" value="TreeGrafter"/>
</dbReference>
<protein>
    <submittedName>
        <fullName evidence="9">Acyltransferase 3</fullName>
    </submittedName>
</protein>
<evidence type="ECO:0000259" key="8">
    <source>
        <dbReference type="Pfam" id="PF01757"/>
    </source>
</evidence>
<reference evidence="9 10" key="1">
    <citation type="journal article" date="2017" name="Antonie Van Leeuwenhoek">
        <title>Rhizobium rhizosphaerae sp. nov., a novel species isolated from rice rhizosphere.</title>
        <authorList>
            <person name="Zhao J.J."/>
            <person name="Zhang J."/>
            <person name="Zhang R.J."/>
            <person name="Zhang C.W."/>
            <person name="Yin H.Q."/>
            <person name="Zhang X.X."/>
        </authorList>
    </citation>
    <scope>NUCLEOTIDE SEQUENCE [LARGE SCALE GENOMIC DNA]</scope>
    <source>
        <strain evidence="9 10">KMM 241</strain>
    </source>
</reference>
<dbReference type="OrthoDB" id="8678265at2"/>
<evidence type="ECO:0000256" key="5">
    <source>
        <dbReference type="ARBA" id="ARBA00022989"/>
    </source>
</evidence>
<feature type="transmembrane region" description="Helical" evidence="7">
    <location>
        <begin position="153"/>
        <end position="171"/>
    </location>
</feature>
<feature type="transmembrane region" description="Helical" evidence="7">
    <location>
        <begin position="128"/>
        <end position="146"/>
    </location>
</feature>
<evidence type="ECO:0000256" key="6">
    <source>
        <dbReference type="ARBA" id="ARBA00023136"/>
    </source>
</evidence>
<proteinExistence type="inferred from homology"/>
<evidence type="ECO:0000256" key="1">
    <source>
        <dbReference type="ARBA" id="ARBA00004651"/>
    </source>
</evidence>
<dbReference type="InterPro" id="IPR002656">
    <property type="entry name" value="Acyl_transf_3_dom"/>
</dbReference>
<evidence type="ECO:0000256" key="2">
    <source>
        <dbReference type="ARBA" id="ARBA00007400"/>
    </source>
</evidence>
<feature type="transmembrane region" description="Helical" evidence="7">
    <location>
        <begin position="268"/>
        <end position="288"/>
    </location>
</feature>
<feature type="transmembrane region" description="Helical" evidence="7">
    <location>
        <begin position="54"/>
        <end position="71"/>
    </location>
</feature>
<evidence type="ECO:0000256" key="4">
    <source>
        <dbReference type="ARBA" id="ARBA00022692"/>
    </source>
</evidence>
<feature type="transmembrane region" description="Helical" evidence="7">
    <location>
        <begin position="294"/>
        <end position="313"/>
    </location>
</feature>
<dbReference type="EMBL" id="BAEP01000022">
    <property type="protein sequence ID" value="GAC23346.1"/>
    <property type="molecule type" value="Genomic_DNA"/>
</dbReference>
<dbReference type="PANTHER" id="PTHR40074:SF2">
    <property type="entry name" value="O-ACETYLTRANSFERASE WECH"/>
    <property type="match status" value="1"/>
</dbReference>
<dbReference type="Proteomes" id="UP000006263">
    <property type="component" value="Unassembled WGS sequence"/>
</dbReference>
<comment type="similarity">
    <text evidence="2">Belongs to the acyltransferase 3 family.</text>
</comment>
<dbReference type="eggNOG" id="COG1835">
    <property type="taxonomic scope" value="Bacteria"/>
</dbReference>
<keyword evidence="5 7" id="KW-1133">Transmembrane helix</keyword>
<evidence type="ECO:0000256" key="3">
    <source>
        <dbReference type="ARBA" id="ARBA00022475"/>
    </source>
</evidence>
<dbReference type="GO" id="GO:0009246">
    <property type="term" value="P:enterobacterial common antigen biosynthetic process"/>
    <property type="evidence" value="ECO:0007669"/>
    <property type="project" value="TreeGrafter"/>
</dbReference>
<sequence length="344" mass="38012">MNNATLSLSKNKDLRIDTLRGLACLFLVFYHIIGNGSDSGLKIQEGLLRDFNDLLAYIRMPLFTFLSGYVYALRPFTSGSVTFIKGKARRLLLPMLVAGTLFAIIQSITPGSNSEVNNWLTLHIIPVAHFWFVEALFLIFLAIVVLEKCNLFATRNSASVVALLAIALFLSPINSRYFALSGALYLLPFFLAGMYVKRFNIYPKPMLGLALLVVVAIALLSVSPNFRVSKYDRDALVLIVGVAACLSFLSFGWKSAPLAFIGKFSYSIYIYHVFFTAGCRIVLLKLGIESLTPLILISLLGGISGPIISELIINKSNYGKTLFLGKRFVSSKNQSPEEKNIKVL</sequence>
<organism evidence="9 10">
    <name type="scientific">Paraglaciecola mesophila KMM 241</name>
    <dbReference type="NCBI Taxonomy" id="1128912"/>
    <lineage>
        <taxon>Bacteria</taxon>
        <taxon>Pseudomonadati</taxon>
        <taxon>Pseudomonadota</taxon>
        <taxon>Gammaproteobacteria</taxon>
        <taxon>Alteromonadales</taxon>
        <taxon>Alteromonadaceae</taxon>
        <taxon>Paraglaciecola</taxon>
    </lineage>
</organism>
<feature type="transmembrane region" description="Helical" evidence="7">
    <location>
        <begin position="18"/>
        <end position="34"/>
    </location>
</feature>
<dbReference type="PANTHER" id="PTHR40074">
    <property type="entry name" value="O-ACETYLTRANSFERASE WECH"/>
    <property type="match status" value="1"/>
</dbReference>
<evidence type="ECO:0000313" key="9">
    <source>
        <dbReference type="EMBL" id="GAC23346.1"/>
    </source>
</evidence>
<keyword evidence="3" id="KW-1003">Cell membrane</keyword>
<feature type="domain" description="Acyltransferase 3" evidence="8">
    <location>
        <begin position="15"/>
        <end position="302"/>
    </location>
</feature>
<comment type="caution">
    <text evidence="9">The sequence shown here is derived from an EMBL/GenBank/DDBJ whole genome shotgun (WGS) entry which is preliminary data.</text>
</comment>
<feature type="transmembrane region" description="Helical" evidence="7">
    <location>
        <begin position="235"/>
        <end position="256"/>
    </location>
</feature>
<keyword evidence="4 7" id="KW-0812">Transmembrane</keyword>
<comment type="subcellular location">
    <subcellularLocation>
        <location evidence="1">Cell membrane</location>
        <topology evidence="1">Multi-pass membrane protein</topology>
    </subcellularLocation>
</comment>
<feature type="transmembrane region" description="Helical" evidence="7">
    <location>
        <begin position="207"/>
        <end position="223"/>
    </location>
</feature>
<accession>K6YHB8</accession>